<keyword evidence="5" id="KW-0812">Transmembrane</keyword>
<organism evidence="6 7">
    <name type="scientific">Microtetraspora malaysiensis</name>
    <dbReference type="NCBI Taxonomy" id="161358"/>
    <lineage>
        <taxon>Bacteria</taxon>
        <taxon>Bacillati</taxon>
        <taxon>Actinomycetota</taxon>
        <taxon>Actinomycetes</taxon>
        <taxon>Streptosporangiales</taxon>
        <taxon>Streptosporangiaceae</taxon>
        <taxon>Microtetraspora</taxon>
    </lineage>
</organism>
<gene>
    <name evidence="6" type="ORF">ACFYXI_15240</name>
</gene>
<keyword evidence="7" id="KW-1185">Reference proteome</keyword>
<evidence type="ECO:0000313" key="7">
    <source>
        <dbReference type="Proteomes" id="UP001602013"/>
    </source>
</evidence>
<accession>A0ABW6SPY3</accession>
<evidence type="ECO:0000256" key="2">
    <source>
        <dbReference type="ARBA" id="ARBA00022676"/>
    </source>
</evidence>
<dbReference type="GO" id="GO:0016757">
    <property type="term" value="F:glycosyltransferase activity"/>
    <property type="evidence" value="ECO:0007669"/>
    <property type="project" value="UniProtKB-KW"/>
</dbReference>
<dbReference type="InterPro" id="IPR029044">
    <property type="entry name" value="Nucleotide-diphossugar_trans"/>
</dbReference>
<comment type="similarity">
    <text evidence="1">Belongs to the glycosyltransferase 2 family.</text>
</comment>
<keyword evidence="2 6" id="KW-0328">Glycosyltransferase</keyword>
<sequence>MVRVGTRRAPHQIRRLGTEARAHGDPGRHRASSRAGGAGGGHDLPPVDISEMRVIALVPAHNEEDQIAETIQSLHLQQRKPDTIMVIADNCTDATEEIARSYGAEVIRTVGNRHKKAGALNQVLEMLLPDLDSRHAVLVMDADSALHPGFIHNALVRLAPGKLAAIGGTFTGKPGGGLVGMFQRNEYARYARDVRRLQGKALVLTGTATLFRALALKEVVSARRAGRLPGRDQVYDVRVLTEDNELTLALLHLRFRILCPAECTLTTEVMETWADLFKQRLRWKRGALENLMDYGWTRVTLPYWGRQLLSLVGIIVIFAYLGVTTWSIVVAGGLVIHPLWLAVTVIFVTERIVTVSSRGPKQMAIASLLLVEMVFDVFLQIAQAKAFWDAAWRRERKW</sequence>
<dbReference type="PANTHER" id="PTHR43630:SF1">
    <property type="entry name" value="POLY-BETA-1,6-N-ACETYL-D-GLUCOSAMINE SYNTHASE"/>
    <property type="match status" value="1"/>
</dbReference>
<dbReference type="EC" id="2.4.-.-" evidence="6"/>
<feature type="transmembrane region" description="Helical" evidence="5">
    <location>
        <begin position="335"/>
        <end position="353"/>
    </location>
</feature>
<protein>
    <submittedName>
        <fullName evidence="6">Glycosyltransferase family 2 protein</fullName>
        <ecNumber evidence="6">2.4.-.-</ecNumber>
    </submittedName>
</protein>
<dbReference type="Pfam" id="PF13641">
    <property type="entry name" value="Glyco_tranf_2_3"/>
    <property type="match status" value="1"/>
</dbReference>
<comment type="caution">
    <text evidence="6">The sequence shown here is derived from an EMBL/GenBank/DDBJ whole genome shotgun (WGS) entry which is preliminary data.</text>
</comment>
<dbReference type="Gene3D" id="3.90.550.10">
    <property type="entry name" value="Spore Coat Polysaccharide Biosynthesis Protein SpsA, Chain A"/>
    <property type="match status" value="1"/>
</dbReference>
<keyword evidence="5" id="KW-0472">Membrane</keyword>
<evidence type="ECO:0000256" key="4">
    <source>
        <dbReference type="SAM" id="MobiDB-lite"/>
    </source>
</evidence>
<evidence type="ECO:0000256" key="1">
    <source>
        <dbReference type="ARBA" id="ARBA00006739"/>
    </source>
</evidence>
<evidence type="ECO:0000256" key="3">
    <source>
        <dbReference type="ARBA" id="ARBA00022679"/>
    </source>
</evidence>
<keyword evidence="5" id="KW-1133">Transmembrane helix</keyword>
<feature type="transmembrane region" description="Helical" evidence="5">
    <location>
        <begin position="308"/>
        <end position="329"/>
    </location>
</feature>
<feature type="region of interest" description="Disordered" evidence="4">
    <location>
        <begin position="1"/>
        <end position="45"/>
    </location>
</feature>
<dbReference type="Proteomes" id="UP001602013">
    <property type="component" value="Unassembled WGS sequence"/>
</dbReference>
<feature type="compositionally biased region" description="Basic residues" evidence="4">
    <location>
        <begin position="1"/>
        <end position="14"/>
    </location>
</feature>
<keyword evidence="3 6" id="KW-0808">Transferase</keyword>
<name>A0ABW6SPY3_9ACTN</name>
<dbReference type="PANTHER" id="PTHR43630">
    <property type="entry name" value="POLY-BETA-1,6-N-ACETYL-D-GLUCOSAMINE SYNTHASE"/>
    <property type="match status" value="1"/>
</dbReference>
<feature type="compositionally biased region" description="Basic and acidic residues" evidence="4">
    <location>
        <begin position="16"/>
        <end position="28"/>
    </location>
</feature>
<reference evidence="6 7" key="1">
    <citation type="submission" date="2024-10" db="EMBL/GenBank/DDBJ databases">
        <title>The Natural Products Discovery Center: Release of the First 8490 Sequenced Strains for Exploring Actinobacteria Biosynthetic Diversity.</title>
        <authorList>
            <person name="Kalkreuter E."/>
            <person name="Kautsar S.A."/>
            <person name="Yang D."/>
            <person name="Bader C.D."/>
            <person name="Teijaro C.N."/>
            <person name="Fluegel L."/>
            <person name="Davis C.M."/>
            <person name="Simpson J.R."/>
            <person name="Lauterbach L."/>
            <person name="Steele A.D."/>
            <person name="Gui C."/>
            <person name="Meng S."/>
            <person name="Li G."/>
            <person name="Viehrig K."/>
            <person name="Ye F."/>
            <person name="Su P."/>
            <person name="Kiefer A.F."/>
            <person name="Nichols A."/>
            <person name="Cepeda A.J."/>
            <person name="Yan W."/>
            <person name="Fan B."/>
            <person name="Jiang Y."/>
            <person name="Adhikari A."/>
            <person name="Zheng C.-J."/>
            <person name="Schuster L."/>
            <person name="Cowan T.M."/>
            <person name="Smanski M.J."/>
            <person name="Chevrette M.G."/>
            <person name="De Carvalho L.P.S."/>
            <person name="Shen B."/>
        </authorList>
    </citation>
    <scope>NUCLEOTIDE SEQUENCE [LARGE SCALE GENOMIC DNA]</scope>
    <source>
        <strain evidence="6 7">NPDC002173</strain>
    </source>
</reference>
<proteinExistence type="inferred from homology"/>
<dbReference type="EMBL" id="JBIASD010000008">
    <property type="protein sequence ID" value="MFF3666951.1"/>
    <property type="molecule type" value="Genomic_DNA"/>
</dbReference>
<dbReference type="SUPFAM" id="SSF53448">
    <property type="entry name" value="Nucleotide-diphospho-sugar transferases"/>
    <property type="match status" value="1"/>
</dbReference>
<dbReference type="CDD" id="cd06423">
    <property type="entry name" value="CESA_like"/>
    <property type="match status" value="1"/>
</dbReference>
<dbReference type="RefSeq" id="WP_387411696.1">
    <property type="nucleotide sequence ID" value="NZ_JBIASD010000008.1"/>
</dbReference>
<evidence type="ECO:0000256" key="5">
    <source>
        <dbReference type="SAM" id="Phobius"/>
    </source>
</evidence>
<evidence type="ECO:0000313" key="6">
    <source>
        <dbReference type="EMBL" id="MFF3666951.1"/>
    </source>
</evidence>